<keyword evidence="1" id="KW-0472">Membrane</keyword>
<keyword evidence="1" id="KW-0812">Transmembrane</keyword>
<gene>
    <name evidence="2" type="ORF">BECKLPF1236B_GA0070989_12182</name>
</gene>
<dbReference type="EMBL" id="CAADFK010000218">
    <property type="protein sequence ID" value="VFK20609.1"/>
    <property type="molecule type" value="Genomic_DNA"/>
</dbReference>
<dbReference type="AlphaFoldDB" id="A0A450WUC2"/>
<organism evidence="2">
    <name type="scientific">Candidatus Kentrum sp. LPFa</name>
    <dbReference type="NCBI Taxonomy" id="2126335"/>
    <lineage>
        <taxon>Bacteria</taxon>
        <taxon>Pseudomonadati</taxon>
        <taxon>Pseudomonadota</taxon>
        <taxon>Gammaproteobacteria</taxon>
        <taxon>Candidatus Kentrum</taxon>
    </lineage>
</organism>
<name>A0A450WUC2_9GAMM</name>
<reference evidence="2" key="1">
    <citation type="submission" date="2019-02" db="EMBL/GenBank/DDBJ databases">
        <authorList>
            <person name="Gruber-Vodicka R. H."/>
            <person name="Seah K. B. B."/>
        </authorList>
    </citation>
    <scope>NUCLEOTIDE SEQUENCE</scope>
    <source>
        <strain evidence="2">BECK_S313</strain>
    </source>
</reference>
<feature type="transmembrane region" description="Helical" evidence="1">
    <location>
        <begin position="36"/>
        <end position="64"/>
    </location>
</feature>
<accession>A0A450WUC2</accession>
<feature type="transmembrane region" description="Helical" evidence="1">
    <location>
        <begin position="7"/>
        <end position="24"/>
    </location>
</feature>
<keyword evidence="1" id="KW-1133">Transmembrane helix</keyword>
<sequence length="65" mass="7071">MALLSQISRLIGILSCKGLIIISIPNDIMESDYYPLFAISFTPLPICSVMVATRALTAFIAAMYS</sequence>
<protein>
    <submittedName>
        <fullName evidence="2">Uncharacterized protein</fullName>
    </submittedName>
</protein>
<proteinExistence type="predicted"/>
<evidence type="ECO:0000313" key="2">
    <source>
        <dbReference type="EMBL" id="VFK20609.1"/>
    </source>
</evidence>
<evidence type="ECO:0000256" key="1">
    <source>
        <dbReference type="SAM" id="Phobius"/>
    </source>
</evidence>